<accession>A0A419I3F0</accession>
<feature type="region of interest" description="Disordered" evidence="1">
    <location>
        <begin position="1"/>
        <end position="28"/>
    </location>
</feature>
<evidence type="ECO:0008006" key="4">
    <source>
        <dbReference type="Google" id="ProtNLM"/>
    </source>
</evidence>
<dbReference type="AlphaFoldDB" id="A0A419I3F0"/>
<reference evidence="2 3" key="1">
    <citation type="submission" date="2018-09" db="EMBL/GenBank/DDBJ databases">
        <title>YIM PH 21725 draft genome.</title>
        <authorList>
            <person name="Miao C."/>
        </authorList>
    </citation>
    <scope>NUCLEOTIDE SEQUENCE [LARGE SCALE GENOMIC DNA]</scope>
    <source>
        <strain evidence="3">YIM PH21725</strain>
    </source>
</reference>
<proteinExistence type="predicted"/>
<sequence length="87" mass="10107">MRAGCGSAWSRRASATHCRDCPQSPGSSPIPVTLGEAKRLLAHLITTPVDRVVTWAWSHWRRRHQYRARQAHYQRRCTIDHEVLLEY</sequence>
<protein>
    <recommendedName>
        <fullName evidence="4">Transposase</fullName>
    </recommendedName>
</protein>
<organism evidence="2 3">
    <name type="scientific">Amycolatopsis panacis</name>
    <dbReference type="NCBI Taxonomy" id="2340917"/>
    <lineage>
        <taxon>Bacteria</taxon>
        <taxon>Bacillati</taxon>
        <taxon>Actinomycetota</taxon>
        <taxon>Actinomycetes</taxon>
        <taxon>Pseudonocardiales</taxon>
        <taxon>Pseudonocardiaceae</taxon>
        <taxon>Amycolatopsis</taxon>
    </lineage>
</organism>
<comment type="caution">
    <text evidence="2">The sequence shown here is derived from an EMBL/GenBank/DDBJ whole genome shotgun (WGS) entry which is preliminary data.</text>
</comment>
<dbReference type="EMBL" id="QZFV01000085">
    <property type="protein sequence ID" value="RJQ84683.1"/>
    <property type="molecule type" value="Genomic_DNA"/>
</dbReference>
<evidence type="ECO:0000313" key="2">
    <source>
        <dbReference type="EMBL" id="RJQ84683.1"/>
    </source>
</evidence>
<evidence type="ECO:0000313" key="3">
    <source>
        <dbReference type="Proteomes" id="UP000285112"/>
    </source>
</evidence>
<evidence type="ECO:0000256" key="1">
    <source>
        <dbReference type="SAM" id="MobiDB-lite"/>
    </source>
</evidence>
<dbReference type="Proteomes" id="UP000285112">
    <property type="component" value="Unassembled WGS sequence"/>
</dbReference>
<name>A0A419I3F0_9PSEU</name>
<gene>
    <name evidence="2" type="ORF">D5S19_16335</name>
</gene>
<keyword evidence="3" id="KW-1185">Reference proteome</keyword>